<feature type="transmembrane region" description="Helical" evidence="3">
    <location>
        <begin position="12"/>
        <end position="29"/>
    </location>
</feature>
<organism evidence="5 6">
    <name type="scientific">Panagrolaimus superbus</name>
    <dbReference type="NCBI Taxonomy" id="310955"/>
    <lineage>
        <taxon>Eukaryota</taxon>
        <taxon>Metazoa</taxon>
        <taxon>Ecdysozoa</taxon>
        <taxon>Nematoda</taxon>
        <taxon>Chromadorea</taxon>
        <taxon>Rhabditida</taxon>
        <taxon>Tylenchina</taxon>
        <taxon>Panagrolaimomorpha</taxon>
        <taxon>Panagrolaimoidea</taxon>
        <taxon>Panagrolaimidae</taxon>
        <taxon>Panagrolaimus</taxon>
    </lineage>
</organism>
<evidence type="ECO:0000313" key="6">
    <source>
        <dbReference type="WBParaSite" id="PSU_v2.g8769.t1"/>
    </source>
</evidence>
<evidence type="ECO:0000259" key="4">
    <source>
        <dbReference type="Pfam" id="PF11938"/>
    </source>
</evidence>
<dbReference type="Proteomes" id="UP000887577">
    <property type="component" value="Unplaced"/>
</dbReference>
<dbReference type="AlphaFoldDB" id="A0A914ZA19"/>
<dbReference type="PANTHER" id="PTHR15382:SF8">
    <property type="entry name" value="CANOPY B"/>
    <property type="match status" value="1"/>
</dbReference>
<dbReference type="PANTHER" id="PTHR15382">
    <property type="entry name" value="CTG4A-RELATED"/>
    <property type="match status" value="1"/>
</dbReference>
<proteinExistence type="inferred from homology"/>
<keyword evidence="3" id="KW-0812">Transmembrane</keyword>
<keyword evidence="5" id="KW-1185">Reference proteome</keyword>
<dbReference type="InterPro" id="IPR021852">
    <property type="entry name" value="DUF3456"/>
</dbReference>
<keyword evidence="3" id="KW-1133">Transmembrane helix</keyword>
<dbReference type="Pfam" id="PF11938">
    <property type="entry name" value="DUF3456"/>
    <property type="match status" value="1"/>
</dbReference>
<name>A0A914ZA19_9BILA</name>
<comment type="similarity">
    <text evidence="1">Belongs to the canopy family.</text>
</comment>
<accession>A0A914ZA19</accession>
<sequence length="142" mass="16637">MQLLPLPQSFAPLLYLFFFSTTILMKIIYAKEIEKYSQIDPNNIQMPTKCEGCLILSREIETVLLKLNTKIGKEDAEIWLIEKLETVCEEMLHLKIHKEKPGIDRFSPDSSKTMKTLKNLRKKGVKVSFIHFFKNINIKFIF</sequence>
<keyword evidence="3" id="KW-0472">Membrane</keyword>
<reference evidence="6" key="1">
    <citation type="submission" date="2022-11" db="UniProtKB">
        <authorList>
            <consortium name="WormBaseParasite"/>
        </authorList>
    </citation>
    <scope>IDENTIFICATION</scope>
</reference>
<dbReference type="WBParaSite" id="PSU_v2.g8769.t1">
    <property type="protein sequence ID" value="PSU_v2.g8769.t1"/>
    <property type="gene ID" value="PSU_v2.g8769"/>
</dbReference>
<protein>
    <submittedName>
        <fullName evidence="6">DUF3456 domain-containing protein</fullName>
    </submittedName>
</protein>
<evidence type="ECO:0000313" key="5">
    <source>
        <dbReference type="Proteomes" id="UP000887577"/>
    </source>
</evidence>
<evidence type="ECO:0000256" key="1">
    <source>
        <dbReference type="ARBA" id="ARBA00007285"/>
    </source>
</evidence>
<evidence type="ECO:0000256" key="2">
    <source>
        <dbReference type="ARBA" id="ARBA00022729"/>
    </source>
</evidence>
<keyword evidence="2" id="KW-0732">Signal</keyword>
<feature type="domain" description="DUF3456" evidence="4">
    <location>
        <begin position="69"/>
        <end position="130"/>
    </location>
</feature>
<evidence type="ECO:0000256" key="3">
    <source>
        <dbReference type="SAM" id="Phobius"/>
    </source>
</evidence>